<keyword evidence="2" id="KW-0812">Transmembrane</keyword>
<dbReference type="SUPFAM" id="SSF48452">
    <property type="entry name" value="TPR-like"/>
    <property type="match status" value="1"/>
</dbReference>
<feature type="transmembrane region" description="Helical" evidence="2">
    <location>
        <begin position="21"/>
        <end position="42"/>
    </location>
</feature>
<evidence type="ECO:0000313" key="4">
    <source>
        <dbReference type="Proteomes" id="UP000178851"/>
    </source>
</evidence>
<feature type="coiled-coil region" evidence="1">
    <location>
        <begin position="107"/>
        <end position="164"/>
    </location>
</feature>
<name>A0A1F7YHK7_9BACT</name>
<protein>
    <recommendedName>
        <fullName evidence="5">MalT-like TPR region domain-containing protein</fullName>
    </recommendedName>
</protein>
<keyword evidence="2" id="KW-0472">Membrane</keyword>
<organism evidence="3 4">
    <name type="scientific">Candidatus Woesebacteria bacterium RIFCSPHIGHO2_01_FULL_39_28</name>
    <dbReference type="NCBI Taxonomy" id="1802496"/>
    <lineage>
        <taxon>Bacteria</taxon>
        <taxon>Candidatus Woeseibacteriota</taxon>
    </lineage>
</organism>
<dbReference type="AlphaFoldDB" id="A0A1F7YHK7"/>
<dbReference type="EMBL" id="MGGI01000012">
    <property type="protein sequence ID" value="OGM26660.1"/>
    <property type="molecule type" value="Genomic_DNA"/>
</dbReference>
<proteinExistence type="predicted"/>
<evidence type="ECO:0000313" key="3">
    <source>
        <dbReference type="EMBL" id="OGM26660.1"/>
    </source>
</evidence>
<evidence type="ECO:0008006" key="5">
    <source>
        <dbReference type="Google" id="ProtNLM"/>
    </source>
</evidence>
<dbReference type="Gene3D" id="1.25.40.10">
    <property type="entry name" value="Tetratricopeptide repeat domain"/>
    <property type="match status" value="1"/>
</dbReference>
<keyword evidence="2" id="KW-1133">Transmembrane helix</keyword>
<evidence type="ECO:0000256" key="1">
    <source>
        <dbReference type="SAM" id="Coils"/>
    </source>
</evidence>
<keyword evidence="1" id="KW-0175">Coiled coil</keyword>
<accession>A0A1F7YHK7</accession>
<dbReference type="Proteomes" id="UP000178851">
    <property type="component" value="Unassembled WGS sequence"/>
</dbReference>
<sequence length="268" mass="30818">MRKLRSHEQKRILLLGEKLRENPNTILLSIPVFMFGVIFYSLSGNKEGIAGSLGHCGIAFKNYHKHFWQKDFLLKIGFWLFNKSADYATGEGKVSTVLHAGQISLSLDNLNLARKKYEEALMVCKNQKVDTGIDGYIFVHLAVLDLKEKKLDKVKLNLDKALKILNIRLEENPKSLYLHIWMSLLELTMGEYYLTVGDKMLARAWAEKAQNRTEKYDLKVRKLDVKRLLSRIGRLGPFYLLLLAAMEIWGKNRLLIFAGILLTAFCKN</sequence>
<evidence type="ECO:0000256" key="2">
    <source>
        <dbReference type="SAM" id="Phobius"/>
    </source>
</evidence>
<comment type="caution">
    <text evidence="3">The sequence shown here is derived from an EMBL/GenBank/DDBJ whole genome shotgun (WGS) entry which is preliminary data.</text>
</comment>
<dbReference type="InterPro" id="IPR011990">
    <property type="entry name" value="TPR-like_helical_dom_sf"/>
</dbReference>
<gene>
    <name evidence="3" type="ORF">A2627_01395</name>
</gene>
<reference evidence="3 4" key="1">
    <citation type="journal article" date="2016" name="Nat. Commun.">
        <title>Thousands of microbial genomes shed light on interconnected biogeochemical processes in an aquifer system.</title>
        <authorList>
            <person name="Anantharaman K."/>
            <person name="Brown C.T."/>
            <person name="Hug L.A."/>
            <person name="Sharon I."/>
            <person name="Castelle C.J."/>
            <person name="Probst A.J."/>
            <person name="Thomas B.C."/>
            <person name="Singh A."/>
            <person name="Wilkins M.J."/>
            <person name="Karaoz U."/>
            <person name="Brodie E.L."/>
            <person name="Williams K.H."/>
            <person name="Hubbard S.S."/>
            <person name="Banfield J.F."/>
        </authorList>
    </citation>
    <scope>NUCLEOTIDE SEQUENCE [LARGE SCALE GENOMIC DNA]</scope>
</reference>